<comment type="caution">
    <text evidence="1">The sequence shown here is derived from an EMBL/GenBank/DDBJ whole genome shotgun (WGS) entry which is preliminary data.</text>
</comment>
<organism evidence="1 2">
    <name type="scientific">Sphingobacterium yanglingense</name>
    <dbReference type="NCBI Taxonomy" id="1437280"/>
    <lineage>
        <taxon>Bacteria</taxon>
        <taxon>Pseudomonadati</taxon>
        <taxon>Bacteroidota</taxon>
        <taxon>Sphingobacteriia</taxon>
        <taxon>Sphingobacteriales</taxon>
        <taxon>Sphingobacteriaceae</taxon>
        <taxon>Sphingobacterium</taxon>
    </lineage>
</organism>
<keyword evidence="2" id="KW-1185">Reference proteome</keyword>
<dbReference type="RefSeq" id="WP_133586187.1">
    <property type="nucleotide sequence ID" value="NZ_SNYV01000017.1"/>
</dbReference>
<dbReference type="OrthoDB" id="1431335at2"/>
<dbReference type="Proteomes" id="UP000295292">
    <property type="component" value="Unassembled WGS sequence"/>
</dbReference>
<dbReference type="AlphaFoldDB" id="A0A4V3DD99"/>
<gene>
    <name evidence="1" type="ORF">CLV99_4036</name>
</gene>
<proteinExistence type="predicted"/>
<accession>A0A4V3DD99</accession>
<evidence type="ECO:0000313" key="2">
    <source>
        <dbReference type="Proteomes" id="UP000295292"/>
    </source>
</evidence>
<reference evidence="1 2" key="1">
    <citation type="submission" date="2019-03" db="EMBL/GenBank/DDBJ databases">
        <title>Genomic Encyclopedia of Archaeal and Bacterial Type Strains, Phase II (KMG-II): from individual species to whole genera.</title>
        <authorList>
            <person name="Goeker M."/>
        </authorList>
    </citation>
    <scope>NUCLEOTIDE SEQUENCE [LARGE SCALE GENOMIC DNA]</scope>
    <source>
        <strain evidence="1 2">DSM 28353</strain>
    </source>
</reference>
<protein>
    <submittedName>
        <fullName evidence="1">Uncharacterized protein</fullName>
    </submittedName>
</protein>
<sequence length="401" mass="47427">MVTEFNYIPSREDNEYLHHFFYELRRVVQCHGHEQMKDRLWLLTKTIVSYPSEEIDIEYQKQTIKILKELISGAWHCKDEMRKEKYSHPSFSLEWTDNPYAQRKTDQDRDYKKRNIHCLRELGNIKWLSDREITNFTLAIDHFFDQLHVLNWFALLDKWEEYTTKRGCIFIDGWDDQPLTTYEELARLIEASFLAAEFLYSHLPEEGVPHNEHLYDSSFAITKLDAINTDVYNPLEHINAIFGYYSSSELLSNLDHWLECAITENKIWDVDEPGRLVEFHDTIVCIYEAGWLLTQGDQIPKTWLDPNRFKGYAAPKENLNLQGKLLLQPKQRANSARTLSILYRRTGLDLTKDHLAEALSYALQKKSSPYNKYSQVRIVIKKVIEILDMINRNVCQKYGSQ</sequence>
<dbReference type="EMBL" id="SNYV01000017">
    <property type="protein sequence ID" value="TDQ75431.1"/>
    <property type="molecule type" value="Genomic_DNA"/>
</dbReference>
<evidence type="ECO:0000313" key="1">
    <source>
        <dbReference type="EMBL" id="TDQ75431.1"/>
    </source>
</evidence>
<name>A0A4V3DD99_9SPHI</name>